<keyword evidence="1" id="KW-0812">Transmembrane</keyword>
<evidence type="ECO:0000313" key="4">
    <source>
        <dbReference type="Proteomes" id="UP000093071"/>
    </source>
</evidence>
<dbReference type="PANTHER" id="PTHR43031">
    <property type="entry name" value="FAD-DEPENDENT OXIDOREDUCTASE"/>
    <property type="match status" value="1"/>
</dbReference>
<keyword evidence="1" id="KW-1133">Transmembrane helix</keyword>
<dbReference type="PANTHER" id="PTHR43031:SF18">
    <property type="entry name" value="RHODANESE-RELATED SULFURTRANSFERASES"/>
    <property type="match status" value="1"/>
</dbReference>
<dbReference type="Gene3D" id="3.40.250.10">
    <property type="entry name" value="Rhodanese-like domain"/>
    <property type="match status" value="1"/>
</dbReference>
<dbReference type="AlphaFoldDB" id="A0A1C3TJ60"/>
<dbReference type="Proteomes" id="UP000093071">
    <property type="component" value="Chromosome I"/>
</dbReference>
<feature type="domain" description="Rhodanese" evidence="2">
    <location>
        <begin position="52"/>
        <end position="142"/>
    </location>
</feature>
<protein>
    <submittedName>
        <fullName evidence="3">Membrane-anchored phosphatase / sulfurtransferase family enzyme</fullName>
    </submittedName>
</protein>
<dbReference type="GO" id="GO:0016740">
    <property type="term" value="F:transferase activity"/>
    <property type="evidence" value="ECO:0007669"/>
    <property type="project" value="UniProtKB-KW"/>
</dbReference>
<dbReference type="Pfam" id="PF00581">
    <property type="entry name" value="Rhodanese"/>
    <property type="match status" value="1"/>
</dbReference>
<name>A0A1C3TJ60_XANCT</name>
<dbReference type="PATRIC" id="fig|1261556.5.peg.228"/>
<evidence type="ECO:0000256" key="1">
    <source>
        <dbReference type="SAM" id="Phobius"/>
    </source>
</evidence>
<reference evidence="4" key="1">
    <citation type="submission" date="2016-07" db="EMBL/GenBank/DDBJ databases">
        <authorList>
            <person name="Jaenicke Sebastian"/>
        </authorList>
    </citation>
    <scope>NUCLEOTIDE SEQUENCE [LARGE SCALE GENOMIC DNA]</scope>
</reference>
<dbReference type="InterPro" id="IPR036873">
    <property type="entry name" value="Rhodanese-like_dom_sf"/>
</dbReference>
<sequence length="144" mass="15153">MNFEELLAFAGRNPMLALALVGLTIALIVTEIARLFRGFKTLRPAELTLLINAGNAVLVDLSAASDFEKGHIAGSRNATPSQFGPEHKLVANAKAAPVVLVCRTGSTADAAAKQLKKAGFEQVYVLDGGIAAWQQADLPLAKGR</sequence>
<feature type="transmembrane region" description="Helical" evidence="1">
    <location>
        <begin position="15"/>
        <end position="36"/>
    </location>
</feature>
<dbReference type="SMART" id="SM00450">
    <property type="entry name" value="RHOD"/>
    <property type="match status" value="1"/>
</dbReference>
<accession>A0A1C3TJ60</accession>
<keyword evidence="1" id="KW-0472">Membrane</keyword>
<dbReference type="RefSeq" id="WP_003480156.1">
    <property type="nucleotide sequence ID" value="NZ_LT604072.1"/>
</dbReference>
<gene>
    <name evidence="3" type="ORF">BN444_03399</name>
</gene>
<dbReference type="EMBL" id="LT604072">
    <property type="protein sequence ID" value="SCB03040.1"/>
    <property type="molecule type" value="Genomic_DNA"/>
</dbReference>
<dbReference type="CDD" id="cd00158">
    <property type="entry name" value="RHOD"/>
    <property type="match status" value="1"/>
</dbReference>
<keyword evidence="3" id="KW-0808">Transferase</keyword>
<dbReference type="InterPro" id="IPR001763">
    <property type="entry name" value="Rhodanese-like_dom"/>
</dbReference>
<dbReference type="PROSITE" id="PS50206">
    <property type="entry name" value="RHODANESE_3"/>
    <property type="match status" value="1"/>
</dbReference>
<proteinExistence type="predicted"/>
<organism evidence="3 4">
    <name type="scientific">Xanthomonas translucens pv. translucens DSM 18974</name>
    <dbReference type="NCBI Taxonomy" id="1261556"/>
    <lineage>
        <taxon>Bacteria</taxon>
        <taxon>Pseudomonadati</taxon>
        <taxon>Pseudomonadota</taxon>
        <taxon>Gammaproteobacteria</taxon>
        <taxon>Lysobacterales</taxon>
        <taxon>Lysobacteraceae</taxon>
        <taxon>Xanthomonas</taxon>
        <taxon>Xanthomonas translucens group</taxon>
    </lineage>
</organism>
<evidence type="ECO:0000259" key="2">
    <source>
        <dbReference type="PROSITE" id="PS50206"/>
    </source>
</evidence>
<dbReference type="InterPro" id="IPR050229">
    <property type="entry name" value="GlpE_sulfurtransferase"/>
</dbReference>
<dbReference type="SUPFAM" id="SSF52821">
    <property type="entry name" value="Rhodanese/Cell cycle control phosphatase"/>
    <property type="match status" value="1"/>
</dbReference>
<evidence type="ECO:0000313" key="3">
    <source>
        <dbReference type="EMBL" id="SCB03040.1"/>
    </source>
</evidence>